<evidence type="ECO:0000313" key="7">
    <source>
        <dbReference type="Proteomes" id="UP000199310"/>
    </source>
</evidence>
<evidence type="ECO:0000313" key="6">
    <source>
        <dbReference type="EMBL" id="SEW57342.1"/>
    </source>
</evidence>
<dbReference type="InterPro" id="IPR003829">
    <property type="entry name" value="Pirin_N_dom"/>
</dbReference>
<dbReference type="Proteomes" id="UP000199310">
    <property type="component" value="Unassembled WGS sequence"/>
</dbReference>
<feature type="binding site" evidence="2">
    <location>
        <position position="106"/>
    </location>
    <ligand>
        <name>Fe cation</name>
        <dbReference type="ChEBI" id="CHEBI:24875"/>
    </ligand>
</feature>
<accession>A0A1I0SE06</accession>
<name>A0A1I0SE06_9BACT</name>
<comment type="similarity">
    <text evidence="1 3">Belongs to the pirin family.</text>
</comment>
<dbReference type="GO" id="GO:0046872">
    <property type="term" value="F:metal ion binding"/>
    <property type="evidence" value="ECO:0007669"/>
    <property type="project" value="UniProtKB-KW"/>
</dbReference>
<dbReference type="STRING" id="29529.SAMN04488122_6750"/>
<dbReference type="InterPro" id="IPR053186">
    <property type="entry name" value="QDO-related"/>
</dbReference>
<evidence type="ECO:0000256" key="3">
    <source>
        <dbReference type="RuleBase" id="RU003457"/>
    </source>
</evidence>
<reference evidence="7" key="1">
    <citation type="submission" date="2016-10" db="EMBL/GenBank/DDBJ databases">
        <authorList>
            <person name="Varghese N."/>
            <person name="Submissions S."/>
        </authorList>
    </citation>
    <scope>NUCLEOTIDE SEQUENCE [LARGE SCALE GENOMIC DNA]</scope>
    <source>
        <strain evidence="7">DSM 3695</strain>
    </source>
</reference>
<dbReference type="Pfam" id="PF02678">
    <property type="entry name" value="Pirin"/>
    <property type="match status" value="1"/>
</dbReference>
<gene>
    <name evidence="6" type="ORF">SAMN04488122_6750</name>
</gene>
<evidence type="ECO:0000259" key="4">
    <source>
        <dbReference type="Pfam" id="PF02678"/>
    </source>
</evidence>
<dbReference type="Pfam" id="PF05726">
    <property type="entry name" value="Pirin_C"/>
    <property type="match status" value="1"/>
</dbReference>
<keyword evidence="7" id="KW-1185">Reference proteome</keyword>
<dbReference type="InterPro" id="IPR011051">
    <property type="entry name" value="RmlC_Cupin_sf"/>
</dbReference>
<dbReference type="InterPro" id="IPR012093">
    <property type="entry name" value="Pirin"/>
</dbReference>
<keyword evidence="2" id="KW-0479">Metal-binding</keyword>
<evidence type="ECO:0008006" key="8">
    <source>
        <dbReference type="Google" id="ProtNLM"/>
    </source>
</evidence>
<feature type="domain" description="Pirin N-terminal" evidence="4">
    <location>
        <begin position="23"/>
        <end position="125"/>
    </location>
</feature>
<dbReference type="InterPro" id="IPR008778">
    <property type="entry name" value="Pirin_C_dom"/>
</dbReference>
<dbReference type="RefSeq" id="WP_089904698.1">
    <property type="nucleotide sequence ID" value="NZ_FOJG01000003.1"/>
</dbReference>
<proteinExistence type="inferred from homology"/>
<dbReference type="CDD" id="cd02247">
    <property type="entry name" value="cupin_pirin_C"/>
    <property type="match status" value="1"/>
</dbReference>
<feature type="domain" description="Pirin C-terminal" evidence="5">
    <location>
        <begin position="184"/>
        <end position="283"/>
    </location>
</feature>
<dbReference type="PIRSF" id="PIRSF006232">
    <property type="entry name" value="Pirin"/>
    <property type="match status" value="1"/>
</dbReference>
<dbReference type="OrthoDB" id="321327at2"/>
<dbReference type="Gene3D" id="2.60.120.10">
    <property type="entry name" value="Jelly Rolls"/>
    <property type="match status" value="2"/>
</dbReference>
<dbReference type="PANTHER" id="PTHR43594:SF1">
    <property type="entry name" value="QUERCETIN 2,3-DIOXYGENASE PA2418-RELATED"/>
    <property type="match status" value="1"/>
</dbReference>
<evidence type="ECO:0000256" key="1">
    <source>
        <dbReference type="ARBA" id="ARBA00008416"/>
    </source>
</evidence>
<comment type="cofactor">
    <cofactor evidence="2">
        <name>Fe cation</name>
        <dbReference type="ChEBI" id="CHEBI:24875"/>
    </cofactor>
    <text evidence="2">Binds 1 Fe cation per subunit.</text>
</comment>
<dbReference type="InterPro" id="IPR014710">
    <property type="entry name" value="RmlC-like_jellyroll"/>
</dbReference>
<feature type="binding site" evidence="2">
    <location>
        <position position="62"/>
    </location>
    <ligand>
        <name>Fe cation</name>
        <dbReference type="ChEBI" id="CHEBI:24875"/>
    </ligand>
</feature>
<keyword evidence="2" id="KW-0408">Iron</keyword>
<dbReference type="CDD" id="cd02909">
    <property type="entry name" value="cupin_pirin_N"/>
    <property type="match status" value="1"/>
</dbReference>
<evidence type="ECO:0000259" key="5">
    <source>
        <dbReference type="Pfam" id="PF05726"/>
    </source>
</evidence>
<feature type="binding site" evidence="2">
    <location>
        <position position="104"/>
    </location>
    <ligand>
        <name>Fe cation</name>
        <dbReference type="ChEBI" id="CHEBI:24875"/>
    </ligand>
</feature>
<dbReference type="PANTHER" id="PTHR43594">
    <property type="entry name" value="QUERCETIN 2,3-DIOXYGENASE"/>
    <property type="match status" value="1"/>
</dbReference>
<protein>
    <recommendedName>
        <fullName evidence="8">Pirin family protein</fullName>
    </recommendedName>
</protein>
<feature type="binding site" evidence="2">
    <location>
        <position position="60"/>
    </location>
    <ligand>
        <name>Fe cation</name>
        <dbReference type="ChEBI" id="CHEBI:24875"/>
    </ligand>
</feature>
<organism evidence="6 7">
    <name type="scientific">Chitinophaga arvensicola</name>
    <dbReference type="NCBI Taxonomy" id="29529"/>
    <lineage>
        <taxon>Bacteria</taxon>
        <taxon>Pseudomonadati</taxon>
        <taxon>Bacteroidota</taxon>
        <taxon>Chitinophagia</taxon>
        <taxon>Chitinophagales</taxon>
        <taxon>Chitinophagaceae</taxon>
        <taxon>Chitinophaga</taxon>
    </lineage>
</organism>
<evidence type="ECO:0000256" key="2">
    <source>
        <dbReference type="PIRSR" id="PIRSR006232-1"/>
    </source>
</evidence>
<dbReference type="EMBL" id="FOJG01000003">
    <property type="protein sequence ID" value="SEW57342.1"/>
    <property type="molecule type" value="Genomic_DNA"/>
</dbReference>
<sequence length="287" mass="32059">MEKKILHVLEGREKHITDTEVVRQSLPTTQFRFANPFIVLHHMPAKYFPAGSPEDRLHPHPHRGFAPVTFMLQGQGYHRDNAGNAMTVTAGDVQWMFAGKGILHSEGPSEEFLKNGGNYELLQLWFNVPAAHKAEAPWYQYIKGAEMPPVSQQPGVHLTLVGGEYEGQKGPLQNFTPITAIWGQVDANSEVTLTATRGYWTLLYVVDGKIKVNGTEVEGYHLVVFDKEDAAADVHISALENTRLLYLCAEPIDEPVAAKDNFVMNTTEEVDQAMLDYKNGLFGTLER</sequence>
<dbReference type="SUPFAM" id="SSF51182">
    <property type="entry name" value="RmlC-like cupins"/>
    <property type="match status" value="1"/>
</dbReference>
<dbReference type="AlphaFoldDB" id="A0A1I0SE06"/>